<organism evidence="4 5">
    <name type="scientific">Nocardia vinacea</name>
    <dbReference type="NCBI Taxonomy" id="96468"/>
    <lineage>
        <taxon>Bacteria</taxon>
        <taxon>Bacillati</taxon>
        <taxon>Actinomycetota</taxon>
        <taxon>Actinomycetes</taxon>
        <taxon>Mycobacteriales</taxon>
        <taxon>Nocardiaceae</taxon>
        <taxon>Nocardia</taxon>
    </lineage>
</organism>
<accession>A0ABZ1YXR6</accession>
<sequence>MDVAVFVVDGVADFGFAALLETFGMANALSAQLTAGPQPWEVTTVSLGKSVQSSYGHTIPTTALAELSVLPGTMIVPAVNVLGAEALIDLVSAPASREVLERIRQVRDAGAHLAAACTGTFYLAEAGVLDGSSATTSWWLGPSFRRRYPRVALDEGQTLCRGDHITTAGASLSHMDLALSLVHGASPALAELVVRYLAAGNRMVQSAFIIPEVVAKGNSVTAAFERWVRAHLAEQFTIAQAAPELGVTERSLQRTTQAELGMSPRDFVNDIRLEHAAHLLRSTSLTVEAVASKVGYLNASTLRNLVRRRRGMSISELRASRVVW</sequence>
<dbReference type="PANTHER" id="PTHR43130:SF11">
    <property type="entry name" value="TRANSCRIPTIONAL REGULATORY PROTEIN"/>
    <property type="match status" value="1"/>
</dbReference>
<dbReference type="RefSeq" id="WP_329412314.1">
    <property type="nucleotide sequence ID" value="NZ_CP109441.1"/>
</dbReference>
<dbReference type="InterPro" id="IPR029062">
    <property type="entry name" value="Class_I_gatase-like"/>
</dbReference>
<dbReference type="Pfam" id="PF12833">
    <property type="entry name" value="HTH_18"/>
    <property type="match status" value="1"/>
</dbReference>
<dbReference type="InterPro" id="IPR052158">
    <property type="entry name" value="INH-QAR"/>
</dbReference>
<dbReference type="EMBL" id="CP109441">
    <property type="protein sequence ID" value="WUV48024.1"/>
    <property type="molecule type" value="Genomic_DNA"/>
</dbReference>
<dbReference type="SUPFAM" id="SSF46689">
    <property type="entry name" value="Homeodomain-like"/>
    <property type="match status" value="1"/>
</dbReference>
<keyword evidence="2" id="KW-0804">Transcription</keyword>
<dbReference type="SMART" id="SM00342">
    <property type="entry name" value="HTH_ARAC"/>
    <property type="match status" value="1"/>
</dbReference>
<dbReference type="Gene3D" id="3.40.50.880">
    <property type="match status" value="1"/>
</dbReference>
<keyword evidence="5" id="KW-1185">Reference proteome</keyword>
<dbReference type="InterPro" id="IPR009057">
    <property type="entry name" value="Homeodomain-like_sf"/>
</dbReference>
<evidence type="ECO:0000313" key="4">
    <source>
        <dbReference type="EMBL" id="WUV48024.1"/>
    </source>
</evidence>
<dbReference type="PROSITE" id="PS01124">
    <property type="entry name" value="HTH_ARAC_FAMILY_2"/>
    <property type="match status" value="1"/>
</dbReference>
<gene>
    <name evidence="4" type="ORF">OG563_07390</name>
</gene>
<evidence type="ECO:0000256" key="1">
    <source>
        <dbReference type="ARBA" id="ARBA00023015"/>
    </source>
</evidence>
<dbReference type="SUPFAM" id="SSF52317">
    <property type="entry name" value="Class I glutamine amidotransferase-like"/>
    <property type="match status" value="1"/>
</dbReference>
<proteinExistence type="predicted"/>
<dbReference type="Gene3D" id="1.10.10.60">
    <property type="entry name" value="Homeodomain-like"/>
    <property type="match status" value="1"/>
</dbReference>
<dbReference type="InterPro" id="IPR002818">
    <property type="entry name" value="DJ-1/PfpI"/>
</dbReference>
<evidence type="ECO:0000259" key="3">
    <source>
        <dbReference type="PROSITE" id="PS01124"/>
    </source>
</evidence>
<dbReference type="Pfam" id="PF01965">
    <property type="entry name" value="DJ-1_PfpI"/>
    <property type="match status" value="1"/>
</dbReference>
<keyword evidence="1" id="KW-0805">Transcription regulation</keyword>
<evidence type="ECO:0000256" key="2">
    <source>
        <dbReference type="ARBA" id="ARBA00023163"/>
    </source>
</evidence>
<reference evidence="4" key="1">
    <citation type="submission" date="2022-10" db="EMBL/GenBank/DDBJ databases">
        <title>The complete genomes of actinobacterial strains from the NBC collection.</title>
        <authorList>
            <person name="Joergensen T.S."/>
            <person name="Alvarez Arevalo M."/>
            <person name="Sterndorff E.B."/>
            <person name="Faurdal D."/>
            <person name="Vuksanovic O."/>
            <person name="Mourched A.-S."/>
            <person name="Charusanti P."/>
            <person name="Shaw S."/>
            <person name="Blin K."/>
            <person name="Weber T."/>
        </authorList>
    </citation>
    <scope>NUCLEOTIDE SEQUENCE</scope>
    <source>
        <strain evidence="4">NBC_01482</strain>
    </source>
</reference>
<dbReference type="Proteomes" id="UP001432062">
    <property type="component" value="Chromosome"/>
</dbReference>
<evidence type="ECO:0000313" key="5">
    <source>
        <dbReference type="Proteomes" id="UP001432062"/>
    </source>
</evidence>
<name>A0ABZ1YXR6_9NOCA</name>
<dbReference type="InterPro" id="IPR018060">
    <property type="entry name" value="HTH_AraC"/>
</dbReference>
<protein>
    <submittedName>
        <fullName evidence="4">Helix-turn-helix domain-containing protein</fullName>
    </submittedName>
</protein>
<dbReference type="PANTHER" id="PTHR43130">
    <property type="entry name" value="ARAC-FAMILY TRANSCRIPTIONAL REGULATOR"/>
    <property type="match status" value="1"/>
</dbReference>
<feature type="domain" description="HTH araC/xylS-type" evidence="3">
    <location>
        <begin position="222"/>
        <end position="320"/>
    </location>
</feature>